<dbReference type="InterPro" id="IPR001851">
    <property type="entry name" value="ABC_transp_permease"/>
</dbReference>
<evidence type="ECO:0000256" key="7">
    <source>
        <dbReference type="ARBA" id="ARBA00023136"/>
    </source>
</evidence>
<dbReference type="EMBL" id="LSZW01000047">
    <property type="protein sequence ID" value="KXK66245.1"/>
    <property type="molecule type" value="Genomic_DNA"/>
</dbReference>
<evidence type="ECO:0000313" key="10">
    <source>
        <dbReference type="Proteomes" id="UP000070366"/>
    </source>
</evidence>
<dbReference type="AlphaFoldDB" id="A0A136Q6D5"/>
<keyword evidence="10" id="KW-1185">Reference proteome</keyword>
<organism evidence="9 10">
    <name type="scientific">Christensenella minuta</name>
    <dbReference type="NCBI Taxonomy" id="626937"/>
    <lineage>
        <taxon>Bacteria</taxon>
        <taxon>Bacillati</taxon>
        <taxon>Bacillota</taxon>
        <taxon>Clostridia</taxon>
        <taxon>Christensenellales</taxon>
        <taxon>Christensenellaceae</taxon>
        <taxon>Christensenella</taxon>
    </lineage>
</organism>
<keyword evidence="7 8" id="KW-0472">Membrane</keyword>
<feature type="transmembrane region" description="Helical" evidence="8">
    <location>
        <begin position="116"/>
        <end position="136"/>
    </location>
</feature>
<protein>
    <submittedName>
        <fullName evidence="9">Branched-chain amino acid ABC transporter, permease protein</fullName>
    </submittedName>
</protein>
<comment type="subcellular location">
    <subcellularLocation>
        <location evidence="1">Cell membrane</location>
        <topology evidence="1">Multi-pass membrane protein</topology>
    </subcellularLocation>
</comment>
<keyword evidence="3" id="KW-1003">Cell membrane</keyword>
<keyword evidence="4" id="KW-0997">Cell inner membrane</keyword>
<evidence type="ECO:0000256" key="5">
    <source>
        <dbReference type="ARBA" id="ARBA00022692"/>
    </source>
</evidence>
<dbReference type="GO" id="GO:0005886">
    <property type="term" value="C:plasma membrane"/>
    <property type="evidence" value="ECO:0007669"/>
    <property type="project" value="UniProtKB-SubCell"/>
</dbReference>
<feature type="transmembrane region" description="Helical" evidence="8">
    <location>
        <begin position="157"/>
        <end position="178"/>
    </location>
</feature>
<feature type="transmembrane region" description="Helical" evidence="8">
    <location>
        <begin position="12"/>
        <end position="34"/>
    </location>
</feature>
<dbReference type="PANTHER" id="PTHR32196">
    <property type="entry name" value="ABC TRANSPORTER PERMEASE PROTEIN YPHD-RELATED-RELATED"/>
    <property type="match status" value="1"/>
</dbReference>
<dbReference type="CDD" id="cd06579">
    <property type="entry name" value="TM_PBP1_transp_AraH_like"/>
    <property type="match status" value="1"/>
</dbReference>
<feature type="transmembrane region" description="Helical" evidence="8">
    <location>
        <begin position="210"/>
        <end position="233"/>
    </location>
</feature>
<accession>A0A136Q6D5</accession>
<feature type="transmembrane region" description="Helical" evidence="8">
    <location>
        <begin position="89"/>
        <end position="110"/>
    </location>
</feature>
<feature type="transmembrane region" description="Helical" evidence="8">
    <location>
        <begin position="288"/>
        <end position="308"/>
    </location>
</feature>
<evidence type="ECO:0000256" key="4">
    <source>
        <dbReference type="ARBA" id="ARBA00022519"/>
    </source>
</evidence>
<dbReference type="OrthoDB" id="9813906at2"/>
<sequence length="323" mass="33700">MIKSLVKKREFTIFMIVVVIAVVIAISNSVFLRADNIIDVLKSNSVIGIMALGMLPVLISGGIDVSVSSTIALCAVISGKLLTVSGANLFAVLVVSVAVGAAVGLANGLIISKLKISPIVATLGTMSIVLGAVLYWTNGEWITNLPEDFKNFGTTTVAGIPIQVIIFAALIAITALVLKYTLVGRGVYAIGGSASSAVRVGYNVNKIQTLIYVFTGMTVGLAAVVHTSIVQQVDPNTFTGLEMDVIACVVIGGASTMGGSGSVTGTVLGVLLMAIMKNGLILARIPTYWQDIVVGLIIVVAVSIDVLNRNREQEKLVRVDVEE</sequence>
<name>A0A136Q6D5_9FIRM</name>
<feature type="transmembrane region" description="Helical" evidence="8">
    <location>
        <begin position="46"/>
        <end position="77"/>
    </location>
</feature>
<gene>
    <name evidence="9" type="ORF">HMPREF3293_00982</name>
</gene>
<evidence type="ECO:0000256" key="2">
    <source>
        <dbReference type="ARBA" id="ARBA00022448"/>
    </source>
</evidence>
<evidence type="ECO:0000313" key="9">
    <source>
        <dbReference type="EMBL" id="KXK66245.1"/>
    </source>
</evidence>
<dbReference type="PANTHER" id="PTHR32196:SF21">
    <property type="entry name" value="ABC TRANSPORTER PERMEASE PROTEIN YPHD-RELATED"/>
    <property type="match status" value="1"/>
</dbReference>
<dbReference type="GO" id="GO:0022857">
    <property type="term" value="F:transmembrane transporter activity"/>
    <property type="evidence" value="ECO:0007669"/>
    <property type="project" value="InterPro"/>
</dbReference>
<evidence type="ECO:0000256" key="1">
    <source>
        <dbReference type="ARBA" id="ARBA00004651"/>
    </source>
</evidence>
<dbReference type="RefSeq" id="WP_066520460.1">
    <property type="nucleotide sequence ID" value="NZ_CABMOF010000003.1"/>
</dbReference>
<keyword evidence="2" id="KW-0813">Transport</keyword>
<keyword evidence="6 8" id="KW-1133">Transmembrane helix</keyword>
<reference evidence="9 10" key="1">
    <citation type="submission" date="2016-02" db="EMBL/GenBank/DDBJ databases">
        <authorList>
            <person name="Wen L."/>
            <person name="He K."/>
            <person name="Yang H."/>
        </authorList>
    </citation>
    <scope>NUCLEOTIDE SEQUENCE [LARGE SCALE GENOMIC DNA]</scope>
    <source>
        <strain evidence="9 10">DSM 22607</strain>
    </source>
</reference>
<proteinExistence type="predicted"/>
<keyword evidence="5 8" id="KW-0812">Transmembrane</keyword>
<evidence type="ECO:0000256" key="3">
    <source>
        <dbReference type="ARBA" id="ARBA00022475"/>
    </source>
</evidence>
<comment type="caution">
    <text evidence="9">The sequence shown here is derived from an EMBL/GenBank/DDBJ whole genome shotgun (WGS) entry which is preliminary data.</text>
</comment>
<dbReference type="Proteomes" id="UP000070366">
    <property type="component" value="Unassembled WGS sequence"/>
</dbReference>
<evidence type="ECO:0000256" key="6">
    <source>
        <dbReference type="ARBA" id="ARBA00022989"/>
    </source>
</evidence>
<dbReference type="KEGG" id="cmiu:B1H56_01850"/>
<dbReference type="STRING" id="626937.HMPREF3293_00982"/>
<feature type="transmembrane region" description="Helical" evidence="8">
    <location>
        <begin position="245"/>
        <end position="276"/>
    </location>
</feature>
<evidence type="ECO:0000256" key="8">
    <source>
        <dbReference type="SAM" id="Phobius"/>
    </source>
</evidence>
<dbReference type="Pfam" id="PF02653">
    <property type="entry name" value="BPD_transp_2"/>
    <property type="match status" value="1"/>
</dbReference>